<evidence type="ECO:0000313" key="2">
    <source>
        <dbReference type="EMBL" id="TDE13433.1"/>
    </source>
</evidence>
<organism evidence="2 3">
    <name type="scientific">Jiangella asiatica</name>
    <dbReference type="NCBI Taxonomy" id="2530372"/>
    <lineage>
        <taxon>Bacteria</taxon>
        <taxon>Bacillati</taxon>
        <taxon>Actinomycetota</taxon>
        <taxon>Actinomycetes</taxon>
        <taxon>Jiangellales</taxon>
        <taxon>Jiangellaceae</taxon>
        <taxon>Jiangella</taxon>
    </lineage>
</organism>
<name>A0A4R5DRK9_9ACTN</name>
<dbReference type="InParanoid" id="A0A4R5DRK9"/>
<dbReference type="EMBL" id="SMKZ01000005">
    <property type="protein sequence ID" value="TDE13433.1"/>
    <property type="molecule type" value="Genomic_DNA"/>
</dbReference>
<proteinExistence type="predicted"/>
<keyword evidence="3" id="KW-1185">Reference proteome</keyword>
<dbReference type="RefSeq" id="WP_131892103.1">
    <property type="nucleotide sequence ID" value="NZ_SMKZ01000005.1"/>
</dbReference>
<gene>
    <name evidence="2" type="ORF">E1269_05195</name>
</gene>
<dbReference type="Proteomes" id="UP000294739">
    <property type="component" value="Unassembled WGS sequence"/>
</dbReference>
<comment type="caution">
    <text evidence="2">The sequence shown here is derived from an EMBL/GenBank/DDBJ whole genome shotgun (WGS) entry which is preliminary data.</text>
</comment>
<reference evidence="2 3" key="1">
    <citation type="submission" date="2019-03" db="EMBL/GenBank/DDBJ databases">
        <title>Draft genome sequences of novel Actinobacteria.</title>
        <authorList>
            <person name="Sahin N."/>
            <person name="Ay H."/>
            <person name="Saygin H."/>
        </authorList>
    </citation>
    <scope>NUCLEOTIDE SEQUENCE [LARGE SCALE GENOMIC DNA]</scope>
    <source>
        <strain evidence="2 3">5K138</strain>
    </source>
</reference>
<dbReference type="AlphaFoldDB" id="A0A4R5DRK9"/>
<accession>A0A4R5DRK9</accession>
<dbReference type="OrthoDB" id="4774211at2"/>
<sequence length="83" mass="8928">MHIDCDRCEMRGLACTDCVVSVLLGPLDTELGGEERDAIGVLAEAGLVPPLRLVVTDGDNERADRKKSPETPPRDLRQARSAG</sequence>
<protein>
    <submittedName>
        <fullName evidence="2">Uncharacterized protein</fullName>
    </submittedName>
</protein>
<evidence type="ECO:0000313" key="3">
    <source>
        <dbReference type="Proteomes" id="UP000294739"/>
    </source>
</evidence>
<feature type="region of interest" description="Disordered" evidence="1">
    <location>
        <begin position="56"/>
        <end position="83"/>
    </location>
</feature>
<evidence type="ECO:0000256" key="1">
    <source>
        <dbReference type="SAM" id="MobiDB-lite"/>
    </source>
</evidence>
<feature type="compositionally biased region" description="Basic and acidic residues" evidence="1">
    <location>
        <begin position="59"/>
        <end position="83"/>
    </location>
</feature>